<name>A0ABT5U5F9_9GAMM</name>
<keyword evidence="1" id="KW-0732">Signal</keyword>
<dbReference type="EMBL" id="JAPMOU010000002">
    <property type="protein sequence ID" value="MDE1460708.1"/>
    <property type="molecule type" value="Genomic_DNA"/>
</dbReference>
<comment type="caution">
    <text evidence="2">The sequence shown here is derived from an EMBL/GenBank/DDBJ whole genome shotgun (WGS) entry which is preliminary data.</text>
</comment>
<organism evidence="2 3">
    <name type="scientific">Spartinivicinus poritis</name>
    <dbReference type="NCBI Taxonomy" id="2994640"/>
    <lineage>
        <taxon>Bacteria</taxon>
        <taxon>Pseudomonadati</taxon>
        <taxon>Pseudomonadota</taxon>
        <taxon>Gammaproteobacteria</taxon>
        <taxon>Oceanospirillales</taxon>
        <taxon>Zooshikellaceae</taxon>
        <taxon>Spartinivicinus</taxon>
    </lineage>
</organism>
<evidence type="ECO:0000313" key="2">
    <source>
        <dbReference type="EMBL" id="MDE1460708.1"/>
    </source>
</evidence>
<gene>
    <name evidence="2" type="ORF">ORQ98_01885</name>
</gene>
<dbReference type="Proteomes" id="UP001528823">
    <property type="component" value="Unassembled WGS sequence"/>
</dbReference>
<keyword evidence="3" id="KW-1185">Reference proteome</keyword>
<sequence>MINKFIKHLLCLTFLLAGPTGFSAAENHIGVSNMHTTSKWITNLAAFNDKACKVTSEYKIKLHYIHDQSVHTSLDHSVTEGASGDCHCCFGNCSSLANSSSNHLLLTLPTIHYPAIKLAGLKLFIDPHFRPPIV</sequence>
<dbReference type="RefSeq" id="WP_274687080.1">
    <property type="nucleotide sequence ID" value="NZ_JAPMOU010000002.1"/>
</dbReference>
<evidence type="ECO:0000313" key="3">
    <source>
        <dbReference type="Proteomes" id="UP001528823"/>
    </source>
</evidence>
<feature type="signal peptide" evidence="1">
    <location>
        <begin position="1"/>
        <end position="24"/>
    </location>
</feature>
<evidence type="ECO:0000256" key="1">
    <source>
        <dbReference type="SAM" id="SignalP"/>
    </source>
</evidence>
<accession>A0ABT5U5F9</accession>
<proteinExistence type="predicted"/>
<protein>
    <submittedName>
        <fullName evidence="2">Uncharacterized protein</fullName>
    </submittedName>
</protein>
<reference evidence="2 3" key="1">
    <citation type="submission" date="2022-11" db="EMBL/GenBank/DDBJ databases">
        <title>Spartinivicinus poritis sp. nov., isolated from scleractinian coral Porites lutea.</title>
        <authorList>
            <person name="Zhang G."/>
            <person name="Cai L."/>
            <person name="Wei Q."/>
        </authorList>
    </citation>
    <scope>NUCLEOTIDE SEQUENCE [LARGE SCALE GENOMIC DNA]</scope>
    <source>
        <strain evidence="2 3">A2-2</strain>
    </source>
</reference>
<feature type="chain" id="PRO_5047098512" evidence="1">
    <location>
        <begin position="25"/>
        <end position="134"/>
    </location>
</feature>